<protein>
    <submittedName>
        <fullName evidence="1">Uncharacterized protein</fullName>
    </submittedName>
</protein>
<dbReference type="Proteomes" id="UP000256780">
    <property type="component" value="Chromosome CBM2587_a"/>
</dbReference>
<gene>
    <name evidence="1" type="ORF">CBM2587_A230061</name>
</gene>
<reference evidence="1" key="1">
    <citation type="submission" date="2018-01" db="EMBL/GenBank/DDBJ databases">
        <authorList>
            <person name="Clerissi C."/>
        </authorList>
    </citation>
    <scope>NUCLEOTIDE SEQUENCE</scope>
    <source>
        <strain evidence="1">Cupriavidus sp. LMG 19464</strain>
    </source>
</reference>
<sequence>MLSAPPTMYASPINCVKNAQFFRVMSLTAVSEMPNLLSELDFSSYTIKTLLKSDVQPVQVVGPS</sequence>
<evidence type="ECO:0000313" key="1">
    <source>
        <dbReference type="EMBL" id="SOY51078.1"/>
    </source>
</evidence>
<accession>A0A375BRH5</accession>
<name>A0A375BRH5_9BURK</name>
<proteinExistence type="predicted"/>
<dbReference type="EMBL" id="OFSQ01000016">
    <property type="protein sequence ID" value="SOY51078.1"/>
    <property type="molecule type" value="Genomic_DNA"/>
</dbReference>
<comment type="caution">
    <text evidence="1">The sequence shown here is derived from an EMBL/GenBank/DDBJ whole genome shotgun (WGS) entry which is preliminary data.</text>
</comment>
<organism evidence="1">
    <name type="scientific">Cupriavidus taiwanensis</name>
    <dbReference type="NCBI Taxonomy" id="164546"/>
    <lineage>
        <taxon>Bacteria</taxon>
        <taxon>Pseudomonadati</taxon>
        <taxon>Pseudomonadota</taxon>
        <taxon>Betaproteobacteria</taxon>
        <taxon>Burkholderiales</taxon>
        <taxon>Burkholderiaceae</taxon>
        <taxon>Cupriavidus</taxon>
    </lineage>
</organism>
<dbReference type="AlphaFoldDB" id="A0A375BRH5"/>